<feature type="signal peptide" evidence="3">
    <location>
        <begin position="1"/>
        <end position="23"/>
    </location>
</feature>
<feature type="compositionally biased region" description="Low complexity" evidence="2">
    <location>
        <begin position="35"/>
        <end position="59"/>
    </location>
</feature>
<evidence type="ECO:0000313" key="4">
    <source>
        <dbReference type="EMBL" id="MDG0809581.1"/>
    </source>
</evidence>
<dbReference type="PANTHER" id="PTHR43649">
    <property type="entry name" value="ARABINOSE-BINDING PROTEIN-RELATED"/>
    <property type="match status" value="1"/>
</dbReference>
<reference evidence="4" key="1">
    <citation type="submission" date="2022-10" db="EMBL/GenBank/DDBJ databases">
        <title>Comparative genomic analysis of Cohnella hashimotonis sp. nov., isolated from the International Space Station.</title>
        <authorList>
            <person name="Simpson A."/>
            <person name="Venkateswaran K."/>
        </authorList>
    </citation>
    <scope>NUCLEOTIDE SEQUENCE</scope>
    <source>
        <strain evidence="4">DSM 28161</strain>
    </source>
</reference>
<organism evidence="4 5">
    <name type="scientific">Cohnella rhizosphaerae</name>
    <dbReference type="NCBI Taxonomy" id="1457232"/>
    <lineage>
        <taxon>Bacteria</taxon>
        <taxon>Bacillati</taxon>
        <taxon>Bacillota</taxon>
        <taxon>Bacilli</taxon>
        <taxon>Bacillales</taxon>
        <taxon>Paenibacillaceae</taxon>
        <taxon>Cohnella</taxon>
    </lineage>
</organism>
<dbReference type="Gene3D" id="3.40.190.10">
    <property type="entry name" value="Periplasmic binding protein-like II"/>
    <property type="match status" value="3"/>
</dbReference>
<evidence type="ECO:0000256" key="1">
    <source>
        <dbReference type="ARBA" id="ARBA00022729"/>
    </source>
</evidence>
<gene>
    <name evidence="4" type="ORF">OMP40_09690</name>
</gene>
<proteinExistence type="predicted"/>
<keyword evidence="1 3" id="KW-0732">Signal</keyword>
<dbReference type="Proteomes" id="UP001153404">
    <property type="component" value="Unassembled WGS sequence"/>
</dbReference>
<dbReference type="PROSITE" id="PS51257">
    <property type="entry name" value="PROKAR_LIPOPROTEIN"/>
    <property type="match status" value="1"/>
</dbReference>
<evidence type="ECO:0000256" key="3">
    <source>
        <dbReference type="SAM" id="SignalP"/>
    </source>
</evidence>
<keyword evidence="5" id="KW-1185">Reference proteome</keyword>
<feature type="compositionally biased region" description="Basic and acidic residues" evidence="2">
    <location>
        <begin position="168"/>
        <end position="178"/>
    </location>
</feature>
<dbReference type="PANTHER" id="PTHR43649:SF33">
    <property type="entry name" value="POLYGALACTURONAN_RHAMNOGALACTURONAN-BINDING PROTEIN YTCQ"/>
    <property type="match status" value="1"/>
</dbReference>
<accession>A0A9X4KSR3</accession>
<feature type="region of interest" description="Disordered" evidence="2">
    <location>
        <begin position="162"/>
        <end position="217"/>
    </location>
</feature>
<evidence type="ECO:0000256" key="2">
    <source>
        <dbReference type="SAM" id="MobiDB-lite"/>
    </source>
</evidence>
<dbReference type="InterPro" id="IPR050490">
    <property type="entry name" value="Bact_solute-bd_prot1"/>
</dbReference>
<dbReference type="RefSeq" id="WP_277530956.1">
    <property type="nucleotide sequence ID" value="NZ_JAPDIA010000003.1"/>
</dbReference>
<feature type="chain" id="PRO_5040818589" evidence="3">
    <location>
        <begin position="24"/>
        <end position="454"/>
    </location>
</feature>
<name>A0A9X4KSR3_9BACL</name>
<dbReference type="SUPFAM" id="SSF53850">
    <property type="entry name" value="Periplasmic binding protein-like II"/>
    <property type="match status" value="2"/>
</dbReference>
<dbReference type="EMBL" id="JAPDIA010000003">
    <property type="protein sequence ID" value="MDG0809581.1"/>
    <property type="molecule type" value="Genomic_DNA"/>
</dbReference>
<protein>
    <submittedName>
        <fullName evidence="4">Extracellular solute-binding protein</fullName>
    </submittedName>
</protein>
<comment type="caution">
    <text evidence="4">The sequence shown here is derived from an EMBL/GenBank/DDBJ whole genome shotgun (WGS) entry which is preliminary data.</text>
</comment>
<feature type="region of interest" description="Disordered" evidence="2">
    <location>
        <begin position="27"/>
        <end position="59"/>
    </location>
</feature>
<dbReference type="AlphaFoldDB" id="A0A9X4KSR3"/>
<evidence type="ECO:0000313" key="5">
    <source>
        <dbReference type="Proteomes" id="UP001153404"/>
    </source>
</evidence>
<sequence>MHAKQIKSGLTAAVSVLMAAALAACGGGESGSGGSPSSSASPSPSASASASAKPSETAPAAKPVTLSVIMHADWAKGGPWEQIMKGYEEKSGNKVDLQIVSDNFEQMVLTKIATEDIPDVLFFFSQSSAIKKAQSGKKPRRFVGRILHFADQSDHFEILPAGRRQGVRHSDERDERVGRPLQQKKYLPTSACPCPARTTSCSQTPRRSRPRASPPFYEAGKDGWPLQVFTFSGFANLLAKQPDLMDKINAHQTTFDQIPEFVDMLQKQADLVKKGYANKNLFSGTYDLSLDELATGKSAMVINADWALPTLLAKYPDAPVGMFPQPFEADSYVGISDPQAAFAFKNSKNVEQAKDLLAYIAEPETLKTYYDAAKTMPSWLGVEAALNGGTADLQPVVEAGRAAPFFNGLTAVSVGDYTKELQALYGGDKTAAEVAKALQKNIDTAAKAAGLAGW</sequence>